<keyword evidence="3" id="KW-1185">Reference proteome</keyword>
<accession>A0AAE3D1D4</accession>
<dbReference type="InterPro" id="IPR029058">
    <property type="entry name" value="AB_hydrolase_fold"/>
</dbReference>
<keyword evidence="2" id="KW-0378">Hydrolase</keyword>
<dbReference type="GO" id="GO:0016787">
    <property type="term" value="F:hydrolase activity"/>
    <property type="evidence" value="ECO:0007669"/>
    <property type="project" value="UniProtKB-KW"/>
</dbReference>
<name>A0AAE3D1D4_9HYPH</name>
<organism evidence="2 3">
    <name type="scientific">Flavimaribacter sediminis</name>
    <dbReference type="NCBI Taxonomy" id="2865987"/>
    <lineage>
        <taxon>Bacteria</taxon>
        <taxon>Pseudomonadati</taxon>
        <taxon>Pseudomonadota</taxon>
        <taxon>Alphaproteobacteria</taxon>
        <taxon>Hyphomicrobiales</taxon>
        <taxon>Rhizobiaceae</taxon>
        <taxon>Flavimaribacter</taxon>
    </lineage>
</organism>
<protein>
    <submittedName>
        <fullName evidence="2">Alpha/beta hydrolase</fullName>
    </submittedName>
</protein>
<evidence type="ECO:0000313" key="2">
    <source>
        <dbReference type="EMBL" id="MBW8639560.1"/>
    </source>
</evidence>
<evidence type="ECO:0000313" key="3">
    <source>
        <dbReference type="Proteomes" id="UP001196509"/>
    </source>
</evidence>
<sequence>MQADTVSGYQSVTFSSPDGLKLHARIYGHDNPEARDRTPLICLPGLTRNSADFHQFALLISTHETTPRRVVCFDYRGRGGSEWDKDRKHYNILTEADDVVAGCTALDVPHGVFLGTSRGVLIIMALAATRPGAIKAAIFNDAGPVIDGEGLAQIMSYHDHRNQPSSMAEATAMMKEAYGKSFPVLTEEDWVDYAEATFVEKDGRLVGNFDPALADMLREINLNAPLPTMWPQFDGLGAVPLMTLRGEHSKLLSEESVRLMAERHPGMRSVTVPGQGHAPILHLGGLPDTIMTFLESVPDAN</sequence>
<evidence type="ECO:0000259" key="1">
    <source>
        <dbReference type="Pfam" id="PF00561"/>
    </source>
</evidence>
<dbReference type="Pfam" id="PF00561">
    <property type="entry name" value="Abhydrolase_1"/>
    <property type="match status" value="1"/>
</dbReference>
<dbReference type="Proteomes" id="UP001196509">
    <property type="component" value="Unassembled WGS sequence"/>
</dbReference>
<feature type="domain" description="AB hydrolase-1" evidence="1">
    <location>
        <begin position="39"/>
        <end position="142"/>
    </location>
</feature>
<dbReference type="RefSeq" id="WP_220230282.1">
    <property type="nucleotide sequence ID" value="NZ_JAICBX010000004.1"/>
</dbReference>
<dbReference type="AlphaFoldDB" id="A0AAE3D1D4"/>
<gene>
    <name evidence="2" type="ORF">K1W69_20375</name>
</gene>
<dbReference type="PANTHER" id="PTHR43194:SF2">
    <property type="entry name" value="PEROXISOMAL MEMBRANE PROTEIN LPX1"/>
    <property type="match status" value="1"/>
</dbReference>
<comment type="caution">
    <text evidence="2">The sequence shown here is derived from an EMBL/GenBank/DDBJ whole genome shotgun (WGS) entry which is preliminary data.</text>
</comment>
<proteinExistence type="predicted"/>
<dbReference type="PANTHER" id="PTHR43194">
    <property type="entry name" value="HYDROLASE ALPHA/BETA FOLD FAMILY"/>
    <property type="match status" value="1"/>
</dbReference>
<dbReference type="EMBL" id="JAICBX010000004">
    <property type="protein sequence ID" value="MBW8639560.1"/>
    <property type="molecule type" value="Genomic_DNA"/>
</dbReference>
<dbReference type="InterPro" id="IPR050228">
    <property type="entry name" value="Carboxylesterase_BioH"/>
</dbReference>
<reference evidence="2" key="1">
    <citation type="submission" date="2021-08" db="EMBL/GenBank/DDBJ databases">
        <title>Hoeflea bacterium WL0058 sp. nov., isolated from the sediment.</title>
        <authorList>
            <person name="Wang L."/>
            <person name="Zhang D."/>
        </authorList>
    </citation>
    <scope>NUCLEOTIDE SEQUENCE</scope>
    <source>
        <strain evidence="2">WL0058</strain>
    </source>
</reference>
<dbReference type="Gene3D" id="3.40.50.1820">
    <property type="entry name" value="alpha/beta hydrolase"/>
    <property type="match status" value="1"/>
</dbReference>
<dbReference type="SUPFAM" id="SSF53474">
    <property type="entry name" value="alpha/beta-Hydrolases"/>
    <property type="match status" value="1"/>
</dbReference>
<dbReference type="InterPro" id="IPR000073">
    <property type="entry name" value="AB_hydrolase_1"/>
</dbReference>